<keyword evidence="2 11" id="KW-0997">Cell inner membrane</keyword>
<keyword evidence="6 11" id="KW-0133">Cell shape</keyword>
<dbReference type="Pfam" id="PF00912">
    <property type="entry name" value="Transgly"/>
    <property type="match status" value="1"/>
</dbReference>
<dbReference type="PANTHER" id="PTHR30400:SF0">
    <property type="entry name" value="BIOSYNTHETIC PEPTIDOGLYCAN TRANSGLYCOSYLASE"/>
    <property type="match status" value="1"/>
</dbReference>
<proteinExistence type="inferred from homology"/>
<reference evidence="13" key="1">
    <citation type="journal article" date="2023" name="Microbiol Resour">
        <title>Genome Sequences of Rhodoplanes serenus and Two Thermotolerant Strains, Rhodoplanes tepidamans and 'Rhodoplanes cryptolactis,' Further Refine the Genus.</title>
        <authorList>
            <person name="Rayyan A.A."/>
            <person name="Kyndt J.A."/>
        </authorList>
    </citation>
    <scope>NUCLEOTIDE SEQUENCE</scope>
    <source>
        <strain evidence="13">DSM 9987</strain>
    </source>
</reference>
<dbReference type="HAMAP" id="MF_00766">
    <property type="entry name" value="PGT_MtgA"/>
    <property type="match status" value="1"/>
</dbReference>
<evidence type="ECO:0000256" key="11">
    <source>
        <dbReference type="HAMAP-Rule" id="MF_00766"/>
    </source>
</evidence>
<evidence type="ECO:0000256" key="9">
    <source>
        <dbReference type="ARBA" id="ARBA00023136"/>
    </source>
</evidence>
<dbReference type="InterPro" id="IPR036950">
    <property type="entry name" value="PBP_transglycosylase"/>
</dbReference>
<evidence type="ECO:0000256" key="4">
    <source>
        <dbReference type="ARBA" id="ARBA00022679"/>
    </source>
</evidence>
<dbReference type="InterPro" id="IPR023346">
    <property type="entry name" value="Lysozyme-like_dom_sf"/>
</dbReference>
<comment type="subcellular location">
    <subcellularLocation>
        <location evidence="11">Cell inner membrane</location>
        <topology evidence="11">Single-pass membrane protein</topology>
    </subcellularLocation>
</comment>
<keyword evidence="3 11" id="KW-0328">Glycosyltransferase</keyword>
<dbReference type="PANTHER" id="PTHR30400">
    <property type="entry name" value="MONOFUNCTIONAL BIOSYNTHETIC PEPTIDOGLYCAN TRANSGLYCOSYLASE"/>
    <property type="match status" value="1"/>
</dbReference>
<dbReference type="Gene3D" id="1.10.3810.10">
    <property type="entry name" value="Biosynthetic peptidoglycan transglycosylase-like"/>
    <property type="match status" value="1"/>
</dbReference>
<evidence type="ECO:0000256" key="10">
    <source>
        <dbReference type="ARBA" id="ARBA00023316"/>
    </source>
</evidence>
<feature type="domain" description="Glycosyl transferase family 51" evidence="12">
    <location>
        <begin position="59"/>
        <end position="210"/>
    </location>
</feature>
<keyword evidence="1 11" id="KW-1003">Cell membrane</keyword>
<evidence type="ECO:0000256" key="2">
    <source>
        <dbReference type="ARBA" id="ARBA00022519"/>
    </source>
</evidence>
<sequence>MSLTIAPRRWFRRPAGLRGWLALAAVAVLALLLLPYLLTPFYLAGRPVSTLMLGRWLTGQRVERTWVPLADIAPVLPVTVIASEDARFCRHRGVDLAEIRDAIEDDGLLGARGASTLSQQLAKNLFLWPGRSFVRKALEAPLAIWLDLVLGKRRVMEIYLNVAEWGPNGEFGAEAGAWRAFGRSARDLSAGQAALMAAMLPDPHRRNAARPGPGMRRLAGIHERRASRALASCVVARRR</sequence>
<keyword evidence="9 11" id="KW-0472">Membrane</keyword>
<dbReference type="Proteomes" id="UP001165652">
    <property type="component" value="Unassembled WGS sequence"/>
</dbReference>
<dbReference type="EMBL" id="JAQQLI010000034">
    <property type="protein sequence ID" value="MDC7787880.1"/>
    <property type="molecule type" value="Genomic_DNA"/>
</dbReference>
<evidence type="ECO:0000256" key="3">
    <source>
        <dbReference type="ARBA" id="ARBA00022676"/>
    </source>
</evidence>
<keyword evidence="10 11" id="KW-0961">Cell wall biogenesis/degradation</keyword>
<evidence type="ECO:0000256" key="8">
    <source>
        <dbReference type="ARBA" id="ARBA00022989"/>
    </source>
</evidence>
<evidence type="ECO:0000313" key="14">
    <source>
        <dbReference type="Proteomes" id="UP001165652"/>
    </source>
</evidence>
<dbReference type="InterPro" id="IPR011812">
    <property type="entry name" value="Pep_trsgly"/>
</dbReference>
<keyword evidence="8 11" id="KW-1133">Transmembrane helix</keyword>
<evidence type="ECO:0000256" key="5">
    <source>
        <dbReference type="ARBA" id="ARBA00022692"/>
    </source>
</evidence>
<comment type="similarity">
    <text evidence="11">Belongs to the glycosyltransferase 51 family.</text>
</comment>
<keyword evidence="5 11" id="KW-0812">Transmembrane</keyword>
<reference evidence="13" key="2">
    <citation type="submission" date="2023-02" db="EMBL/GenBank/DDBJ databases">
        <authorList>
            <person name="Rayyan A."/>
            <person name="Meyer T."/>
            <person name="Kyndt J.A."/>
        </authorList>
    </citation>
    <scope>NUCLEOTIDE SEQUENCE</scope>
    <source>
        <strain evidence="13">DSM 9987</strain>
    </source>
</reference>
<evidence type="ECO:0000256" key="1">
    <source>
        <dbReference type="ARBA" id="ARBA00022475"/>
    </source>
</evidence>
<evidence type="ECO:0000313" key="13">
    <source>
        <dbReference type="EMBL" id="MDC7787880.1"/>
    </source>
</evidence>
<dbReference type="InterPro" id="IPR001264">
    <property type="entry name" value="Glyco_trans_51"/>
</dbReference>
<protein>
    <recommendedName>
        <fullName evidence="11">Biosynthetic peptidoglycan transglycosylase</fullName>
        <ecNumber evidence="11">2.4.99.28</ecNumber>
    </recommendedName>
    <alternativeName>
        <fullName evidence="11">Glycan polymerase</fullName>
    </alternativeName>
    <alternativeName>
        <fullName evidence="11">Peptidoglycan glycosyltransferase MtgA</fullName>
        <shortName evidence="11">PGT</shortName>
    </alternativeName>
</protein>
<evidence type="ECO:0000256" key="6">
    <source>
        <dbReference type="ARBA" id="ARBA00022960"/>
    </source>
</evidence>
<keyword evidence="14" id="KW-1185">Reference proteome</keyword>
<keyword evidence="4 11" id="KW-0808">Transferase</keyword>
<comment type="caution">
    <text evidence="13">The sequence shown here is derived from an EMBL/GenBank/DDBJ whole genome shotgun (WGS) entry which is preliminary data.</text>
</comment>
<name>A0ABT5JFT0_RHOTP</name>
<comment type="catalytic activity">
    <reaction evidence="11">
        <text>[GlcNAc-(1-&gt;4)-Mur2Ac(oyl-L-Ala-gamma-D-Glu-L-Lys-D-Ala-D-Ala)](n)-di-trans,octa-cis-undecaprenyl diphosphate + beta-D-GlcNAc-(1-&gt;4)-Mur2Ac(oyl-L-Ala-gamma-D-Glu-L-Lys-D-Ala-D-Ala)-di-trans,octa-cis-undecaprenyl diphosphate = [GlcNAc-(1-&gt;4)-Mur2Ac(oyl-L-Ala-gamma-D-Glu-L-Lys-D-Ala-D-Ala)](n+1)-di-trans,octa-cis-undecaprenyl diphosphate + di-trans,octa-cis-undecaprenyl diphosphate + H(+)</text>
        <dbReference type="Rhea" id="RHEA:23708"/>
        <dbReference type="Rhea" id="RHEA-COMP:9602"/>
        <dbReference type="Rhea" id="RHEA-COMP:9603"/>
        <dbReference type="ChEBI" id="CHEBI:15378"/>
        <dbReference type="ChEBI" id="CHEBI:58405"/>
        <dbReference type="ChEBI" id="CHEBI:60033"/>
        <dbReference type="ChEBI" id="CHEBI:78435"/>
        <dbReference type="EC" id="2.4.99.28"/>
    </reaction>
</comment>
<gene>
    <name evidence="11" type="primary">mtgA</name>
    <name evidence="13" type="ORF">PQJ73_19500</name>
</gene>
<keyword evidence="7 11" id="KW-0573">Peptidoglycan synthesis</keyword>
<feature type="transmembrane region" description="Helical" evidence="11">
    <location>
        <begin position="20"/>
        <end position="43"/>
    </location>
</feature>
<dbReference type="EC" id="2.4.99.28" evidence="11"/>
<comment type="pathway">
    <text evidence="11">Cell wall biogenesis; peptidoglycan biosynthesis.</text>
</comment>
<evidence type="ECO:0000256" key="7">
    <source>
        <dbReference type="ARBA" id="ARBA00022984"/>
    </source>
</evidence>
<organism evidence="13 14">
    <name type="scientific">Rhodoplanes tepidamans</name>
    <name type="common">Rhodoplanes cryptolactis</name>
    <dbReference type="NCBI Taxonomy" id="200616"/>
    <lineage>
        <taxon>Bacteria</taxon>
        <taxon>Pseudomonadati</taxon>
        <taxon>Pseudomonadota</taxon>
        <taxon>Alphaproteobacteria</taxon>
        <taxon>Hyphomicrobiales</taxon>
        <taxon>Nitrobacteraceae</taxon>
        <taxon>Rhodoplanes</taxon>
    </lineage>
</organism>
<comment type="function">
    <text evidence="11">Peptidoglycan polymerase that catalyzes glycan chain elongation from lipid-linked precursors.</text>
</comment>
<evidence type="ECO:0000259" key="12">
    <source>
        <dbReference type="Pfam" id="PF00912"/>
    </source>
</evidence>
<accession>A0ABT5JFT0</accession>
<dbReference type="SUPFAM" id="SSF53955">
    <property type="entry name" value="Lysozyme-like"/>
    <property type="match status" value="1"/>
</dbReference>